<evidence type="ECO:0000313" key="3">
    <source>
        <dbReference type="Proteomes" id="UP001189813"/>
    </source>
</evidence>
<accession>A0ABN9ILY4</accession>
<comment type="caution">
    <text evidence="2">The sequence shown here is derived from an EMBL/GenBank/DDBJ whole genome shotgun (WGS) entry which is preliminary data.</text>
</comment>
<feature type="domain" description="Phosphoribosyltransferase" evidence="1">
    <location>
        <begin position="132"/>
        <end position="231"/>
    </location>
</feature>
<proteinExistence type="predicted"/>
<dbReference type="InterPro" id="IPR029057">
    <property type="entry name" value="PRTase-like"/>
</dbReference>
<dbReference type="Pfam" id="PF00156">
    <property type="entry name" value="Pribosyltran"/>
    <property type="match status" value="1"/>
</dbReference>
<dbReference type="InterPro" id="IPR000836">
    <property type="entry name" value="PRTase_dom"/>
</dbReference>
<dbReference type="CDD" id="cd06223">
    <property type="entry name" value="PRTases_typeI"/>
    <property type="match status" value="1"/>
</dbReference>
<gene>
    <name evidence="2" type="ORF">LMG19083_01014</name>
</gene>
<reference evidence="2 3" key="1">
    <citation type="submission" date="2023-07" db="EMBL/GenBank/DDBJ databases">
        <authorList>
            <person name="Peeters C."/>
        </authorList>
    </citation>
    <scope>NUCLEOTIDE SEQUENCE [LARGE SCALE GENOMIC DNA]</scope>
    <source>
        <strain evidence="2 3">LMG 19083</strain>
    </source>
</reference>
<name>A0ABN9ILY4_9RALS</name>
<dbReference type="Proteomes" id="UP001189813">
    <property type="component" value="Unassembled WGS sequence"/>
</dbReference>
<evidence type="ECO:0000259" key="1">
    <source>
        <dbReference type="Pfam" id="PF00156"/>
    </source>
</evidence>
<organism evidence="2 3">
    <name type="scientific">Ralstonia psammae</name>
    <dbReference type="NCBI Taxonomy" id="3058598"/>
    <lineage>
        <taxon>Bacteria</taxon>
        <taxon>Pseudomonadati</taxon>
        <taxon>Pseudomonadota</taxon>
        <taxon>Betaproteobacteria</taxon>
        <taxon>Burkholderiales</taxon>
        <taxon>Burkholderiaceae</taxon>
        <taxon>Ralstonia</taxon>
    </lineage>
</organism>
<sequence length="319" mass="35657">MQNLRQNLRSNRIPISRRRHIQFRLRQLNIARLRIRYGEFSYHLPATRRLGFPAGIGILFAFKDDSALKAHPDYREAKGGDGDAATRLVVQLGLPLLGQVRDTFESGLVYVAPHAHEALGDNAIPQVLATALSLFADGVVDYDIVQATKVYHTGADPMERLNARPQFKGRVDTGKKYVLVDDVTTMGGTLAELAHFIQARGGIVEGVVVLVNASRSGMLQPQKKVVRLLTERFGHEITEICGIEPSALTADEANYLVGFRTADEIRNRKAAAAKETTRRLRSKGIFGFGQPERLAAFDIALAAHFRRAFWRQYRRKRLT</sequence>
<evidence type="ECO:0000313" key="2">
    <source>
        <dbReference type="EMBL" id="CAJ0783222.1"/>
    </source>
</evidence>
<dbReference type="Gene3D" id="3.40.50.2020">
    <property type="match status" value="1"/>
</dbReference>
<dbReference type="EMBL" id="CATZBU010000002">
    <property type="protein sequence ID" value="CAJ0783222.1"/>
    <property type="molecule type" value="Genomic_DNA"/>
</dbReference>
<protein>
    <recommendedName>
        <fullName evidence="1">Phosphoribosyltransferase domain-containing protein</fullName>
    </recommendedName>
</protein>
<dbReference type="SUPFAM" id="SSF53271">
    <property type="entry name" value="PRTase-like"/>
    <property type="match status" value="1"/>
</dbReference>
<keyword evidence="3" id="KW-1185">Reference proteome</keyword>